<name>A0A1H0NSU8_9BACT</name>
<proteinExistence type="predicted"/>
<reference evidence="1 2" key="1">
    <citation type="submission" date="2016-10" db="EMBL/GenBank/DDBJ databases">
        <authorList>
            <person name="de Groot N.N."/>
        </authorList>
    </citation>
    <scope>NUCLEOTIDE SEQUENCE [LARGE SCALE GENOMIC DNA]</scope>
    <source>
        <strain evidence="1 2">DSM 12130</strain>
    </source>
</reference>
<dbReference type="GO" id="GO:0019068">
    <property type="term" value="P:virion assembly"/>
    <property type="evidence" value="ECO:0007669"/>
    <property type="project" value="InterPro"/>
</dbReference>
<dbReference type="AlphaFoldDB" id="A0A1H0NSU8"/>
<protein>
    <submittedName>
        <fullName evidence="1">Uncharacterized protein</fullName>
    </submittedName>
</protein>
<dbReference type="RefSeq" id="WP_092221292.1">
    <property type="nucleotide sequence ID" value="NZ_FNJI01000008.1"/>
</dbReference>
<dbReference type="STRING" id="91360.SAMN05660330_01430"/>
<evidence type="ECO:0000313" key="1">
    <source>
        <dbReference type="EMBL" id="SDO95723.1"/>
    </source>
</evidence>
<dbReference type="InterPro" id="IPR008018">
    <property type="entry name" value="Phage_tail_attach_FII"/>
</dbReference>
<dbReference type="Proteomes" id="UP000199073">
    <property type="component" value="Unassembled WGS sequence"/>
</dbReference>
<evidence type="ECO:0000313" key="2">
    <source>
        <dbReference type="Proteomes" id="UP000199073"/>
    </source>
</evidence>
<dbReference type="Pfam" id="PF05354">
    <property type="entry name" value="Phage_attach"/>
    <property type="match status" value="1"/>
</dbReference>
<dbReference type="EMBL" id="FNJI01000008">
    <property type="protein sequence ID" value="SDO95723.1"/>
    <property type="molecule type" value="Genomic_DNA"/>
</dbReference>
<keyword evidence="2" id="KW-1185">Reference proteome</keyword>
<accession>A0A1H0NSU8</accession>
<organism evidence="1 2">
    <name type="scientific">Desulforhopalus singaporensis</name>
    <dbReference type="NCBI Taxonomy" id="91360"/>
    <lineage>
        <taxon>Bacteria</taxon>
        <taxon>Pseudomonadati</taxon>
        <taxon>Thermodesulfobacteriota</taxon>
        <taxon>Desulfobulbia</taxon>
        <taxon>Desulfobulbales</taxon>
        <taxon>Desulfocapsaceae</taxon>
        <taxon>Desulforhopalus</taxon>
    </lineage>
</organism>
<sequence length="104" mass="12131">MTSFRDLQLSVLVDAFSPEKFGQVVNYNGTDLNAIFRSQGKDRDNRNGSADVGKLQVMKSDIPEWNYGDEVLVDGRWWKVKKEVEGSTWFKWMLHVERDVRHKP</sequence>
<gene>
    <name evidence="1" type="ORF">SAMN05660330_01430</name>
</gene>